<evidence type="ECO:0000313" key="2">
    <source>
        <dbReference type="Proteomes" id="UP000256838"/>
    </source>
</evidence>
<dbReference type="AlphaFoldDB" id="A0A3D8K4K6"/>
<reference evidence="1 2" key="1">
    <citation type="submission" date="2018-08" db="EMBL/GenBank/DDBJ databases">
        <title>Paraburkholderia sp. DHOM06 isolated from forest soil.</title>
        <authorList>
            <person name="Gao Z.-H."/>
            <person name="Qiu L.-H."/>
        </authorList>
    </citation>
    <scope>NUCLEOTIDE SEQUENCE [LARGE SCALE GENOMIC DNA]</scope>
    <source>
        <strain evidence="1 2">DHOM06</strain>
    </source>
</reference>
<dbReference type="RefSeq" id="WP_115531668.1">
    <property type="nucleotide sequence ID" value="NZ_QRGA01000001.1"/>
</dbReference>
<proteinExistence type="predicted"/>
<dbReference type="OrthoDB" id="9134529at2"/>
<protein>
    <submittedName>
        <fullName evidence="1">Uncharacterized protein</fullName>
    </submittedName>
</protein>
<keyword evidence="2" id="KW-1185">Reference proteome</keyword>
<organism evidence="1 2">
    <name type="scientific">Trinickia dinghuensis</name>
    <dbReference type="NCBI Taxonomy" id="2291023"/>
    <lineage>
        <taxon>Bacteria</taxon>
        <taxon>Pseudomonadati</taxon>
        <taxon>Pseudomonadota</taxon>
        <taxon>Betaproteobacteria</taxon>
        <taxon>Burkholderiales</taxon>
        <taxon>Burkholderiaceae</taxon>
        <taxon>Trinickia</taxon>
    </lineage>
</organism>
<comment type="caution">
    <text evidence="1">The sequence shown here is derived from an EMBL/GenBank/DDBJ whole genome shotgun (WGS) entry which is preliminary data.</text>
</comment>
<evidence type="ECO:0000313" key="1">
    <source>
        <dbReference type="EMBL" id="RDV00398.1"/>
    </source>
</evidence>
<dbReference type="EMBL" id="QRGA01000001">
    <property type="protein sequence ID" value="RDV00398.1"/>
    <property type="molecule type" value="Genomic_DNA"/>
</dbReference>
<name>A0A3D8K4K6_9BURK</name>
<gene>
    <name evidence="1" type="ORF">DWV00_00935</name>
</gene>
<sequence>MDVLDLAQHCGMQVTLDARIGREEYRSVYGSIEALQRFADALLVSIAAAAPAQMGPATAKKSFA</sequence>
<accession>A0A3D8K4K6</accession>
<dbReference type="Proteomes" id="UP000256838">
    <property type="component" value="Unassembled WGS sequence"/>
</dbReference>